<protein>
    <recommendedName>
        <fullName evidence="5">Mitochondrial division protein 1</fullName>
    </recommendedName>
</protein>
<dbReference type="InterPro" id="IPR001680">
    <property type="entry name" value="WD40_rpt"/>
</dbReference>
<dbReference type="PROSITE" id="PS50294">
    <property type="entry name" value="WD_REPEATS_REGION"/>
    <property type="match status" value="1"/>
</dbReference>
<dbReference type="SUPFAM" id="SSF50998">
    <property type="entry name" value="Quinoprotein alcohol dehydrogenase-like"/>
    <property type="match status" value="1"/>
</dbReference>
<evidence type="ECO:0000256" key="2">
    <source>
        <dbReference type="ARBA" id="ARBA00022737"/>
    </source>
</evidence>
<dbReference type="Gene3D" id="2.130.10.10">
    <property type="entry name" value="YVTN repeat-like/Quinoprotein amine dehydrogenase"/>
    <property type="match status" value="1"/>
</dbReference>
<dbReference type="PANTHER" id="PTHR22847:SF637">
    <property type="entry name" value="WD REPEAT DOMAIN 5B"/>
    <property type="match status" value="1"/>
</dbReference>
<accession>A0ABR2IAA1</accession>
<dbReference type="SMART" id="SM00320">
    <property type="entry name" value="WD40"/>
    <property type="match status" value="1"/>
</dbReference>
<dbReference type="InterPro" id="IPR015943">
    <property type="entry name" value="WD40/YVTN_repeat-like_dom_sf"/>
</dbReference>
<sequence length="129" mass="13899">MFHSEAPLWVQCRIGVLEQWSACLHTIEGHTSSVSSAAFSPDGQRVASTSLDRTVKVWDAVTGACLGAYEVGHTSSVSFDPTGTLIYTDAGDIRVEESLPQSSDPHVPRPAQQKDYGPSPDGIWVLKQS</sequence>
<comment type="similarity">
    <text evidence="4">Belongs to the WD repeat MDV1/CAF4 family.</text>
</comment>
<evidence type="ECO:0000256" key="1">
    <source>
        <dbReference type="ARBA" id="ARBA00022574"/>
    </source>
</evidence>
<dbReference type="Pfam" id="PF00400">
    <property type="entry name" value="WD40"/>
    <property type="match status" value="1"/>
</dbReference>
<keyword evidence="2" id="KW-0677">Repeat</keyword>
<evidence type="ECO:0000256" key="5">
    <source>
        <dbReference type="ARBA" id="ARBA00039789"/>
    </source>
</evidence>
<feature type="repeat" description="WD" evidence="7">
    <location>
        <begin position="27"/>
        <end position="68"/>
    </location>
</feature>
<organism evidence="9 10">
    <name type="scientific">Apiospora arundinis</name>
    <dbReference type="NCBI Taxonomy" id="335852"/>
    <lineage>
        <taxon>Eukaryota</taxon>
        <taxon>Fungi</taxon>
        <taxon>Dikarya</taxon>
        <taxon>Ascomycota</taxon>
        <taxon>Pezizomycotina</taxon>
        <taxon>Sordariomycetes</taxon>
        <taxon>Xylariomycetidae</taxon>
        <taxon>Amphisphaeriales</taxon>
        <taxon>Apiosporaceae</taxon>
        <taxon>Apiospora</taxon>
    </lineage>
</organism>
<dbReference type="EMBL" id="JAPCWZ010000006">
    <property type="protein sequence ID" value="KAK8859542.1"/>
    <property type="molecule type" value="Genomic_DNA"/>
</dbReference>
<name>A0ABR2IAA1_9PEZI</name>
<evidence type="ECO:0000256" key="4">
    <source>
        <dbReference type="ARBA" id="ARBA00038415"/>
    </source>
</evidence>
<proteinExistence type="inferred from homology"/>
<evidence type="ECO:0000313" key="10">
    <source>
        <dbReference type="Proteomes" id="UP001390339"/>
    </source>
</evidence>
<keyword evidence="3" id="KW-0175">Coiled coil</keyword>
<reference evidence="9 10" key="1">
    <citation type="journal article" date="2024" name="IMA Fungus">
        <title>Apiospora arundinis, a panoply of carbohydrate-active enzymes and secondary metabolites.</title>
        <authorList>
            <person name="Sorensen T."/>
            <person name="Petersen C."/>
            <person name="Muurmann A.T."/>
            <person name="Christiansen J.V."/>
            <person name="Brundto M.L."/>
            <person name="Overgaard C.K."/>
            <person name="Boysen A.T."/>
            <person name="Wollenberg R.D."/>
            <person name="Larsen T.O."/>
            <person name="Sorensen J.L."/>
            <person name="Nielsen K.L."/>
            <person name="Sondergaard T.E."/>
        </authorList>
    </citation>
    <scope>NUCLEOTIDE SEQUENCE [LARGE SCALE GENOMIC DNA]</scope>
    <source>
        <strain evidence="9 10">AAU 773</strain>
    </source>
</reference>
<evidence type="ECO:0000313" key="9">
    <source>
        <dbReference type="EMBL" id="KAK8859542.1"/>
    </source>
</evidence>
<evidence type="ECO:0000256" key="8">
    <source>
        <dbReference type="SAM" id="MobiDB-lite"/>
    </source>
</evidence>
<keyword evidence="10" id="KW-1185">Reference proteome</keyword>
<dbReference type="PANTHER" id="PTHR22847">
    <property type="entry name" value="WD40 REPEAT PROTEIN"/>
    <property type="match status" value="1"/>
</dbReference>
<feature type="region of interest" description="Disordered" evidence="8">
    <location>
        <begin position="98"/>
        <end position="121"/>
    </location>
</feature>
<keyword evidence="1 7" id="KW-0853">WD repeat</keyword>
<evidence type="ECO:0000256" key="6">
    <source>
        <dbReference type="ARBA" id="ARBA00043913"/>
    </source>
</evidence>
<comment type="function">
    <text evidence="6">Involved in mitochondrial fission. Acts as an adapter protein required to form mitochondrial fission complexes. Formation of these complexes is required to promote constriction and fission of the mitochondrial compartment at a late step in mitochondrial division.</text>
</comment>
<evidence type="ECO:0000256" key="3">
    <source>
        <dbReference type="ARBA" id="ARBA00023054"/>
    </source>
</evidence>
<dbReference type="Proteomes" id="UP001390339">
    <property type="component" value="Unassembled WGS sequence"/>
</dbReference>
<comment type="caution">
    <text evidence="9">The sequence shown here is derived from an EMBL/GenBank/DDBJ whole genome shotgun (WGS) entry which is preliminary data.</text>
</comment>
<dbReference type="InterPro" id="IPR011047">
    <property type="entry name" value="Quinoprotein_ADH-like_sf"/>
</dbReference>
<evidence type="ECO:0000256" key="7">
    <source>
        <dbReference type="PROSITE-ProRule" id="PRU00221"/>
    </source>
</evidence>
<gene>
    <name evidence="9" type="ORF">PGQ11_010276</name>
</gene>
<dbReference type="PROSITE" id="PS50082">
    <property type="entry name" value="WD_REPEATS_2"/>
    <property type="match status" value="1"/>
</dbReference>